<comment type="subcellular location">
    <subcellularLocation>
        <location evidence="1">Cytoplasm</location>
    </subcellularLocation>
</comment>
<reference evidence="9" key="1">
    <citation type="submission" date="2016-10" db="EMBL/GenBank/DDBJ databases">
        <authorList>
            <person name="Varghese N."/>
            <person name="Submissions S."/>
        </authorList>
    </citation>
    <scope>NUCLEOTIDE SEQUENCE [LARGE SCALE GENOMIC DNA]</scope>
    <source>
        <strain evidence="9">DSM 26348</strain>
    </source>
</reference>
<organism evidence="8 9">
    <name type="scientific">Planctomicrobium piriforme</name>
    <dbReference type="NCBI Taxonomy" id="1576369"/>
    <lineage>
        <taxon>Bacteria</taxon>
        <taxon>Pseudomonadati</taxon>
        <taxon>Planctomycetota</taxon>
        <taxon>Planctomycetia</taxon>
        <taxon>Planctomycetales</taxon>
        <taxon>Planctomycetaceae</taxon>
        <taxon>Planctomicrobium</taxon>
    </lineage>
</organism>
<evidence type="ECO:0000256" key="6">
    <source>
        <dbReference type="ARBA" id="ARBA00023274"/>
    </source>
</evidence>
<dbReference type="Proteomes" id="UP000199518">
    <property type="component" value="Unassembled WGS sequence"/>
</dbReference>
<dbReference type="SUPFAM" id="SSF140864">
    <property type="entry name" value="TROVE domain-like"/>
    <property type="match status" value="1"/>
</dbReference>
<dbReference type="AlphaFoldDB" id="A0A1I3Q2R6"/>
<dbReference type="GO" id="GO:1990904">
    <property type="term" value="C:ribonucleoprotein complex"/>
    <property type="evidence" value="ECO:0007669"/>
    <property type="project" value="UniProtKB-KW"/>
</dbReference>
<dbReference type="InterPro" id="IPR056800">
    <property type="entry name" value="vWA_Ro60"/>
</dbReference>
<evidence type="ECO:0000313" key="8">
    <source>
        <dbReference type="EMBL" id="SFJ27950.1"/>
    </source>
</evidence>
<keyword evidence="6 8" id="KW-0687">Ribonucleoprotein</keyword>
<dbReference type="InterPro" id="IPR037214">
    <property type="entry name" value="TROVE_dom_sf"/>
</dbReference>
<evidence type="ECO:0000259" key="7">
    <source>
        <dbReference type="PROSITE" id="PS50988"/>
    </source>
</evidence>
<protein>
    <submittedName>
        <fullName evidence="8">SS-A/Ro ribonucleoprotein</fullName>
    </submittedName>
</protein>
<dbReference type="Gene3D" id="3.40.50.410">
    <property type="entry name" value="von Willebrand factor, type A domain"/>
    <property type="match status" value="1"/>
</dbReference>
<dbReference type="PANTHER" id="PTHR14202">
    <property type="entry name" value="60 KDA RIBONUCLEOPROTEIN SSA/RO"/>
    <property type="match status" value="1"/>
</dbReference>
<evidence type="ECO:0000256" key="1">
    <source>
        <dbReference type="ARBA" id="ARBA00004496"/>
    </source>
</evidence>
<dbReference type="InterPro" id="IPR008858">
    <property type="entry name" value="TROVE_dom"/>
</dbReference>
<dbReference type="InterPro" id="IPR036465">
    <property type="entry name" value="vWFA_dom_sf"/>
</dbReference>
<gene>
    <name evidence="8" type="ORF">SAMN05421753_117121</name>
</gene>
<evidence type="ECO:0000256" key="5">
    <source>
        <dbReference type="ARBA" id="ARBA00022884"/>
    </source>
</evidence>
<keyword evidence="5" id="KW-0694">RNA-binding</keyword>
<dbReference type="SUPFAM" id="SSF53300">
    <property type="entry name" value="vWA-like"/>
    <property type="match status" value="1"/>
</dbReference>
<evidence type="ECO:0000313" key="9">
    <source>
        <dbReference type="Proteomes" id="UP000199518"/>
    </source>
</evidence>
<dbReference type="GO" id="GO:0003723">
    <property type="term" value="F:RNA binding"/>
    <property type="evidence" value="ECO:0007669"/>
    <property type="project" value="UniProtKB-KW"/>
</dbReference>
<evidence type="ECO:0000256" key="3">
    <source>
        <dbReference type="ARBA" id="ARBA00022490"/>
    </source>
</evidence>
<dbReference type="InterPro" id="IPR040322">
    <property type="entry name" value="TROVE2"/>
</dbReference>
<dbReference type="GO" id="GO:0046872">
    <property type="term" value="F:metal ion binding"/>
    <property type="evidence" value="ECO:0007669"/>
    <property type="project" value="UniProtKB-KW"/>
</dbReference>
<dbReference type="STRING" id="1576369.SAMN05421753_117121"/>
<feature type="domain" description="TROVE" evidence="7">
    <location>
        <begin position="20"/>
        <end position="328"/>
    </location>
</feature>
<proteinExistence type="inferred from homology"/>
<keyword evidence="4" id="KW-0479">Metal-binding</keyword>
<comment type="similarity">
    <text evidence="2">Belongs to the Ro 60 kDa family.</text>
</comment>
<name>A0A1I3Q2R6_9PLAN</name>
<sequence>MASKTLFQSIRGAFLPSANTINEAGGTAYEMSPKHALAQYASTGCLNATFYASAEDQLGKVLVLCDQVEPEFIARVALYARQKGFMKDLPALLCAVLSVKSPGLLAEIFDRVIDSPKMLRNFVQIMRSGVVGRKSLGTLPKRLIVQWIESRTDEQLFVGSVGNDPSLADVIKMVHPKPGTPSRAALFGYLIGRNYDELALPELVLQYEKFKRNTNPGKVPVPDVPFQMLTSLPLTEKDWRQIARKGSWQMTRMNLNTFLRHGVFSDKELIGVVANRLSNPRLVEQAKAFPYQLMAAYMNVSSELPAAIGDALQDAMEIAISNVPHIDGKVYVCPDISGSMHSPVTGQRAGGTTKVRCVDVAALVAAAILRRNRTAEVIPFESDIVKCKLNPRDTVMTNAQKLSSLPAGGTNCSAPLKYLNAHKATGDLIVYVSDNESWLDSPNYGRFNGASATETMQQWNLFKTRNPQAKMICIEIQPYATTQAAERADIINVAGFSDQVFQLIADVANSRASENHWVKQIEQMKL</sequence>
<evidence type="ECO:0000256" key="4">
    <source>
        <dbReference type="ARBA" id="ARBA00022723"/>
    </source>
</evidence>
<accession>A0A1I3Q2R6</accession>
<dbReference type="PANTHER" id="PTHR14202:SF0">
    <property type="entry name" value="RNA-BINDING PROTEIN RO60"/>
    <property type="match status" value="1"/>
</dbReference>
<evidence type="ECO:0000256" key="2">
    <source>
        <dbReference type="ARBA" id="ARBA00007814"/>
    </source>
</evidence>
<dbReference type="OrthoDB" id="208855at2"/>
<dbReference type="EMBL" id="FOQD01000017">
    <property type="protein sequence ID" value="SFJ27950.1"/>
    <property type="molecule type" value="Genomic_DNA"/>
</dbReference>
<keyword evidence="3" id="KW-0963">Cytoplasm</keyword>
<keyword evidence="9" id="KW-1185">Reference proteome</keyword>
<dbReference type="GO" id="GO:0005737">
    <property type="term" value="C:cytoplasm"/>
    <property type="evidence" value="ECO:0007669"/>
    <property type="project" value="UniProtKB-SubCell"/>
</dbReference>
<dbReference type="RefSeq" id="WP_092054594.1">
    <property type="nucleotide sequence ID" value="NZ_FOQD01000017.1"/>
</dbReference>
<dbReference type="PROSITE" id="PS50988">
    <property type="entry name" value="TROVE"/>
    <property type="match status" value="1"/>
</dbReference>
<dbReference type="Pfam" id="PF25045">
    <property type="entry name" value="vWA_Ro60"/>
    <property type="match status" value="1"/>
</dbReference>